<gene>
    <name evidence="2" type="ORF">NEH99_04600</name>
</gene>
<keyword evidence="1" id="KW-0472">Membrane</keyword>
<dbReference type="AlphaFoldDB" id="A0AAJ6GG86"/>
<dbReference type="EMBL" id="CP098754">
    <property type="protein sequence ID" value="WIH95829.1"/>
    <property type="molecule type" value="Genomic_DNA"/>
</dbReference>
<feature type="transmembrane region" description="Helical" evidence="1">
    <location>
        <begin position="158"/>
        <end position="179"/>
    </location>
</feature>
<feature type="transmembrane region" description="Helical" evidence="1">
    <location>
        <begin position="84"/>
        <end position="103"/>
    </location>
</feature>
<dbReference type="RefSeq" id="WP_014936346.1">
    <property type="nucleotide sequence ID" value="NZ_CP098752.1"/>
</dbReference>
<feature type="transmembrane region" description="Helical" evidence="1">
    <location>
        <begin position="14"/>
        <end position="35"/>
    </location>
</feature>
<keyword evidence="1" id="KW-0812">Transmembrane</keyword>
<organism evidence="2 3">
    <name type="scientific">Brachyspira pilosicoli</name>
    <name type="common">Serpulina pilosicoli</name>
    <dbReference type="NCBI Taxonomy" id="52584"/>
    <lineage>
        <taxon>Bacteria</taxon>
        <taxon>Pseudomonadati</taxon>
        <taxon>Spirochaetota</taxon>
        <taxon>Spirochaetia</taxon>
        <taxon>Brachyspirales</taxon>
        <taxon>Brachyspiraceae</taxon>
        <taxon>Brachyspira</taxon>
    </lineage>
</organism>
<proteinExistence type="predicted"/>
<feature type="transmembrane region" description="Helical" evidence="1">
    <location>
        <begin position="230"/>
        <end position="251"/>
    </location>
</feature>
<evidence type="ECO:0000313" key="2">
    <source>
        <dbReference type="EMBL" id="WIH95829.1"/>
    </source>
</evidence>
<keyword evidence="1" id="KW-1133">Transmembrane helix</keyword>
<feature type="transmembrane region" description="Helical" evidence="1">
    <location>
        <begin position="47"/>
        <end position="72"/>
    </location>
</feature>
<accession>A0AAJ6GG86</accession>
<feature type="transmembrane region" description="Helical" evidence="1">
    <location>
        <begin position="263"/>
        <end position="280"/>
    </location>
</feature>
<name>A0AAJ6GG86_BRAPL</name>
<dbReference type="Proteomes" id="UP001242021">
    <property type="component" value="Chromosome"/>
</dbReference>
<sequence>MSENKLINNSTKKILYFLLVFTLMMFSSIPMDIQILLFDTTYDSEKLIYNIIFNSFYFQVFYFFCYSFLFSINSNFENVNKRTVLITFLSFLLVLLLGIFTSAPLKDEIPNMLDFFMSNIMINKSILSYIIFFIIIVLADNNFKNNISNSFTKLGDIIFFSAIAAIIAFVFWIFIVFLYDRFIFRTNIASDLEPLIEKLIFMSIIFVLSIIPFIFFFIQKRFKTVLSIYISRVLLFIYSFLIFILFFALLYEPIRPFENMKSFIVYNILLYLFVFTLYFVRADYKAGIITKAIYIIFPILAFLFNILVLGASIYRVIISEVKINEVSITVLNTIIAVNLTYIIVQNIKSIITTLKNNVNINEAIIGNNKIYSFIYVYGIYSFIFSFIAPIVMIFLKNK</sequence>
<evidence type="ECO:0000256" key="1">
    <source>
        <dbReference type="SAM" id="Phobius"/>
    </source>
</evidence>
<feature type="transmembrane region" description="Helical" evidence="1">
    <location>
        <begin position="374"/>
        <end position="395"/>
    </location>
</feature>
<feature type="transmembrane region" description="Helical" evidence="1">
    <location>
        <begin position="292"/>
        <end position="314"/>
    </location>
</feature>
<feature type="transmembrane region" description="Helical" evidence="1">
    <location>
        <begin position="115"/>
        <end position="138"/>
    </location>
</feature>
<evidence type="ECO:0008006" key="4">
    <source>
        <dbReference type="Google" id="ProtNLM"/>
    </source>
</evidence>
<feature type="transmembrane region" description="Helical" evidence="1">
    <location>
        <begin position="326"/>
        <end position="344"/>
    </location>
</feature>
<protein>
    <recommendedName>
        <fullName evidence="4">Transmembrane protein</fullName>
    </recommendedName>
</protein>
<reference evidence="2" key="1">
    <citation type="submission" date="2022-06" db="EMBL/GenBank/DDBJ databases">
        <title>Brachyspira pilosicoli from pigs in Switzerland.</title>
        <authorList>
            <person name="Schmitt S."/>
            <person name="Arnold M."/>
            <person name="Rossano A."/>
            <person name="Perreten V."/>
        </authorList>
    </citation>
    <scope>NUCLEOTIDE SEQUENCE</scope>
    <source>
        <strain evidence="2">MEI4028</strain>
    </source>
</reference>
<feature type="transmembrane region" description="Helical" evidence="1">
    <location>
        <begin position="199"/>
        <end position="218"/>
    </location>
</feature>
<evidence type="ECO:0000313" key="3">
    <source>
        <dbReference type="Proteomes" id="UP001242021"/>
    </source>
</evidence>